<dbReference type="AlphaFoldDB" id="A0A0E9TW04"/>
<evidence type="ECO:0000313" key="1">
    <source>
        <dbReference type="EMBL" id="JAH57662.1"/>
    </source>
</evidence>
<dbReference type="EMBL" id="GBXM01050915">
    <property type="protein sequence ID" value="JAH57662.1"/>
    <property type="molecule type" value="Transcribed_RNA"/>
</dbReference>
<protein>
    <submittedName>
        <fullName evidence="1">Uncharacterized protein</fullName>
    </submittedName>
</protein>
<sequence length="18" mass="1740">MEPVVRAKSGGAPTGIGL</sequence>
<organism evidence="1">
    <name type="scientific">Anguilla anguilla</name>
    <name type="common">European freshwater eel</name>
    <name type="synonym">Muraena anguilla</name>
    <dbReference type="NCBI Taxonomy" id="7936"/>
    <lineage>
        <taxon>Eukaryota</taxon>
        <taxon>Metazoa</taxon>
        <taxon>Chordata</taxon>
        <taxon>Craniata</taxon>
        <taxon>Vertebrata</taxon>
        <taxon>Euteleostomi</taxon>
        <taxon>Actinopterygii</taxon>
        <taxon>Neopterygii</taxon>
        <taxon>Teleostei</taxon>
        <taxon>Anguilliformes</taxon>
        <taxon>Anguillidae</taxon>
        <taxon>Anguilla</taxon>
    </lineage>
</organism>
<reference evidence="1" key="2">
    <citation type="journal article" date="2015" name="Fish Shellfish Immunol.">
        <title>Early steps in the European eel (Anguilla anguilla)-Vibrio vulnificus interaction in the gills: Role of the RtxA13 toxin.</title>
        <authorList>
            <person name="Callol A."/>
            <person name="Pajuelo D."/>
            <person name="Ebbesson L."/>
            <person name="Teles M."/>
            <person name="MacKenzie S."/>
            <person name="Amaro C."/>
        </authorList>
    </citation>
    <scope>NUCLEOTIDE SEQUENCE</scope>
</reference>
<reference evidence="1" key="1">
    <citation type="submission" date="2014-11" db="EMBL/GenBank/DDBJ databases">
        <authorList>
            <person name="Amaro Gonzalez C."/>
        </authorList>
    </citation>
    <scope>NUCLEOTIDE SEQUENCE</scope>
</reference>
<accession>A0A0E9TW04</accession>
<proteinExistence type="predicted"/>
<name>A0A0E9TW04_ANGAN</name>